<feature type="compositionally biased region" description="Low complexity" evidence="1">
    <location>
        <begin position="35"/>
        <end position="59"/>
    </location>
</feature>
<evidence type="ECO:0000256" key="1">
    <source>
        <dbReference type="SAM" id="MobiDB-lite"/>
    </source>
</evidence>
<feature type="compositionally biased region" description="Low complexity" evidence="1">
    <location>
        <begin position="101"/>
        <end position="113"/>
    </location>
</feature>
<protein>
    <submittedName>
        <fullName evidence="2">Uncharacterized protein</fullName>
    </submittedName>
</protein>
<organism evidence="2 3">
    <name type="scientific">Actinoallomurus spadix</name>
    <dbReference type="NCBI Taxonomy" id="79912"/>
    <lineage>
        <taxon>Bacteria</taxon>
        <taxon>Bacillati</taxon>
        <taxon>Actinomycetota</taxon>
        <taxon>Actinomycetes</taxon>
        <taxon>Streptosporangiales</taxon>
        <taxon>Thermomonosporaceae</taxon>
        <taxon>Actinoallomurus</taxon>
    </lineage>
</organism>
<evidence type="ECO:0000313" key="3">
    <source>
        <dbReference type="Proteomes" id="UP001501822"/>
    </source>
</evidence>
<accession>A0ABN0WSF9</accession>
<comment type="caution">
    <text evidence="2">The sequence shown here is derived from an EMBL/GenBank/DDBJ whole genome shotgun (WGS) entry which is preliminary data.</text>
</comment>
<dbReference type="Proteomes" id="UP001501822">
    <property type="component" value="Unassembled WGS sequence"/>
</dbReference>
<feature type="compositionally biased region" description="Polar residues" evidence="1">
    <location>
        <begin position="61"/>
        <end position="71"/>
    </location>
</feature>
<feature type="compositionally biased region" description="Basic residues" evidence="1">
    <location>
        <begin position="374"/>
        <end position="384"/>
    </location>
</feature>
<proteinExistence type="predicted"/>
<feature type="region of interest" description="Disordered" evidence="1">
    <location>
        <begin position="361"/>
        <end position="390"/>
    </location>
</feature>
<sequence>MDLVAVRAVSRDRPVASPAAGQAGHGGTTPPVDTVASVRPPQAVAPAPPVRAASGSPPGTRSGSAVRSDQAVSALGTTRPRAGLSLAGPSLSAVTRRARADAAVSSGGMTPADAAPPGPEAAVRPLPETAATSAVDLRTDGQPAGATKTAARPSVLPIVTRGVTPKGMNVGKSVTPVPATPTHGTAARPDRAIRVGGTRAGPVAAVASRAVKARSVVRVRVALRAETIGLRAAREGFADPRRDPALGIGPRRAPGTARAARNVSSAVTRVEAGSSAVTRARAGAGAETRARVGSSAGMKARVVVRAVREAAGTSATGRAAVRATAVAKARKVASGGATTLKAHGDRPSGVRVGRVVTAGRRMLRDRAVSPARPSLKRSRARNSTRRLGPS</sequence>
<reference evidence="2 3" key="1">
    <citation type="journal article" date="2019" name="Int. J. Syst. Evol. Microbiol.">
        <title>The Global Catalogue of Microorganisms (GCM) 10K type strain sequencing project: providing services to taxonomists for standard genome sequencing and annotation.</title>
        <authorList>
            <consortium name="The Broad Institute Genomics Platform"/>
            <consortium name="The Broad Institute Genome Sequencing Center for Infectious Disease"/>
            <person name="Wu L."/>
            <person name="Ma J."/>
        </authorList>
    </citation>
    <scope>NUCLEOTIDE SEQUENCE [LARGE SCALE GENOMIC DNA]</scope>
    <source>
        <strain evidence="2 3">JCM 3146</strain>
    </source>
</reference>
<feature type="region of interest" description="Disordered" evidence="1">
    <location>
        <begin position="167"/>
        <end position="187"/>
    </location>
</feature>
<feature type="region of interest" description="Disordered" evidence="1">
    <location>
        <begin position="1"/>
        <end position="124"/>
    </location>
</feature>
<dbReference type="EMBL" id="BAAABM010000034">
    <property type="protein sequence ID" value="GAA0345327.1"/>
    <property type="molecule type" value="Genomic_DNA"/>
</dbReference>
<evidence type="ECO:0000313" key="2">
    <source>
        <dbReference type="EMBL" id="GAA0345327.1"/>
    </source>
</evidence>
<keyword evidence="3" id="KW-1185">Reference proteome</keyword>
<gene>
    <name evidence="2" type="ORF">GCM10010151_38690</name>
</gene>
<name>A0ABN0WSF9_9ACTN</name>